<accession>A0ABD1TZM3</accession>
<evidence type="ECO:0000313" key="2">
    <source>
        <dbReference type="Proteomes" id="UP001604336"/>
    </source>
</evidence>
<gene>
    <name evidence="1" type="ORF">Adt_14429</name>
</gene>
<sequence length="102" mass="11824">METLKHFQLANMIQMSLPICATYGTNHQSSECPLATTEASLPEQAACAQNFQRQQNNPYSQTYNPRWRNHPNFSYSNTQMNIQIKENHKKENKDGKKLSQSY</sequence>
<dbReference type="AlphaFoldDB" id="A0ABD1TZM3"/>
<comment type="caution">
    <text evidence="1">The sequence shown here is derived from an EMBL/GenBank/DDBJ whole genome shotgun (WGS) entry which is preliminary data.</text>
</comment>
<keyword evidence="2" id="KW-1185">Reference proteome</keyword>
<protein>
    <submittedName>
        <fullName evidence="1">Uncharacterized protein</fullName>
    </submittedName>
</protein>
<dbReference type="Proteomes" id="UP001604336">
    <property type="component" value="Unassembled WGS sequence"/>
</dbReference>
<evidence type="ECO:0000313" key="1">
    <source>
        <dbReference type="EMBL" id="KAL2518182.1"/>
    </source>
</evidence>
<dbReference type="EMBL" id="JBFOLK010000004">
    <property type="protein sequence ID" value="KAL2518182.1"/>
    <property type="molecule type" value="Genomic_DNA"/>
</dbReference>
<name>A0ABD1TZM3_9LAMI</name>
<organism evidence="1 2">
    <name type="scientific">Abeliophyllum distichum</name>
    <dbReference type="NCBI Taxonomy" id="126358"/>
    <lineage>
        <taxon>Eukaryota</taxon>
        <taxon>Viridiplantae</taxon>
        <taxon>Streptophyta</taxon>
        <taxon>Embryophyta</taxon>
        <taxon>Tracheophyta</taxon>
        <taxon>Spermatophyta</taxon>
        <taxon>Magnoliopsida</taxon>
        <taxon>eudicotyledons</taxon>
        <taxon>Gunneridae</taxon>
        <taxon>Pentapetalae</taxon>
        <taxon>asterids</taxon>
        <taxon>lamiids</taxon>
        <taxon>Lamiales</taxon>
        <taxon>Oleaceae</taxon>
        <taxon>Forsythieae</taxon>
        <taxon>Abeliophyllum</taxon>
    </lineage>
</organism>
<proteinExistence type="predicted"/>
<reference evidence="2" key="1">
    <citation type="submission" date="2024-07" db="EMBL/GenBank/DDBJ databases">
        <title>Two chromosome-level genome assemblies of Korean endemic species Abeliophyllum distichum and Forsythia ovata (Oleaceae).</title>
        <authorList>
            <person name="Jang H."/>
        </authorList>
    </citation>
    <scope>NUCLEOTIDE SEQUENCE [LARGE SCALE GENOMIC DNA]</scope>
</reference>